<evidence type="ECO:0000313" key="1">
    <source>
        <dbReference type="EMBL" id="CAD9442888.1"/>
    </source>
</evidence>
<proteinExistence type="predicted"/>
<sequence length="116" mass="12487">MLPTHMTQRNMSLIMDCGAIAQEALCVQMMRLNKRIHCGTNACCKYALTSTASCAHIHCFMRPCGIMSSCCGLPGILPAVDTTSTMMTSGNKVDSSVSVIVTAHELGILYRDARSV</sequence>
<reference evidence="1" key="1">
    <citation type="submission" date="2021-01" db="EMBL/GenBank/DDBJ databases">
        <authorList>
            <person name="Corre E."/>
            <person name="Pelletier E."/>
            <person name="Niang G."/>
            <person name="Scheremetjew M."/>
            <person name="Finn R."/>
            <person name="Kale V."/>
            <person name="Holt S."/>
            <person name="Cochrane G."/>
            <person name="Meng A."/>
            <person name="Brown T."/>
            <person name="Cohen L."/>
        </authorList>
    </citation>
    <scope>NUCLEOTIDE SEQUENCE</scope>
    <source>
        <strain evidence="1">UTEX LB 985</strain>
    </source>
</reference>
<name>A0A7S2GC61_9EUKA</name>
<dbReference type="EMBL" id="HBGU01024901">
    <property type="protein sequence ID" value="CAD9442888.1"/>
    <property type="molecule type" value="Transcribed_RNA"/>
</dbReference>
<accession>A0A7S2GC61</accession>
<dbReference type="AlphaFoldDB" id="A0A7S2GC61"/>
<gene>
    <name evidence="1" type="ORF">CBRE1094_LOCUS13515</name>
</gene>
<protein>
    <submittedName>
        <fullName evidence="1">Uncharacterized protein</fullName>
    </submittedName>
</protein>
<organism evidence="1">
    <name type="scientific">Haptolina brevifila</name>
    <dbReference type="NCBI Taxonomy" id="156173"/>
    <lineage>
        <taxon>Eukaryota</taxon>
        <taxon>Haptista</taxon>
        <taxon>Haptophyta</taxon>
        <taxon>Prymnesiophyceae</taxon>
        <taxon>Prymnesiales</taxon>
        <taxon>Prymnesiaceae</taxon>
        <taxon>Haptolina</taxon>
    </lineage>
</organism>